<dbReference type="EMBL" id="BSSV01000002">
    <property type="protein sequence ID" value="GLX84864.1"/>
    <property type="molecule type" value="Genomic_DNA"/>
</dbReference>
<dbReference type="InterPro" id="IPR036890">
    <property type="entry name" value="HATPase_C_sf"/>
</dbReference>
<dbReference type="SMART" id="SM00388">
    <property type="entry name" value="HisKA"/>
    <property type="match status" value="1"/>
</dbReference>
<dbReference type="PANTHER" id="PTHR44936">
    <property type="entry name" value="SENSOR PROTEIN CREC"/>
    <property type="match status" value="1"/>
</dbReference>
<evidence type="ECO:0000256" key="9">
    <source>
        <dbReference type="SAM" id="Phobius"/>
    </source>
</evidence>
<organism evidence="11 12">
    <name type="scientific">Thalassotalea loyana</name>
    <dbReference type="NCBI Taxonomy" id="280483"/>
    <lineage>
        <taxon>Bacteria</taxon>
        <taxon>Pseudomonadati</taxon>
        <taxon>Pseudomonadota</taxon>
        <taxon>Gammaproteobacteria</taxon>
        <taxon>Alteromonadales</taxon>
        <taxon>Colwelliaceae</taxon>
        <taxon>Thalassotalea</taxon>
    </lineage>
</organism>
<keyword evidence="5" id="KW-0808">Transferase</keyword>
<comment type="caution">
    <text evidence="11">The sequence shown here is derived from an EMBL/GenBank/DDBJ whole genome shotgun (WGS) entry which is preliminary data.</text>
</comment>
<dbReference type="InterPro" id="IPR050980">
    <property type="entry name" value="2C_sensor_his_kinase"/>
</dbReference>
<feature type="domain" description="Histidine kinase" evidence="10">
    <location>
        <begin position="216"/>
        <end position="424"/>
    </location>
</feature>
<evidence type="ECO:0000256" key="5">
    <source>
        <dbReference type="ARBA" id="ARBA00022679"/>
    </source>
</evidence>
<keyword evidence="4" id="KW-1003">Cell membrane</keyword>
<evidence type="ECO:0000256" key="2">
    <source>
        <dbReference type="ARBA" id="ARBA00004651"/>
    </source>
</evidence>
<comment type="subcellular location">
    <subcellularLocation>
        <location evidence="2">Cell membrane</location>
        <topology evidence="2">Multi-pass membrane protein</topology>
    </subcellularLocation>
</comment>
<name>A0ABQ6HBE3_9GAMM</name>
<dbReference type="Pfam" id="PF00512">
    <property type="entry name" value="HisKA"/>
    <property type="match status" value="1"/>
</dbReference>
<dbReference type="Pfam" id="PF02518">
    <property type="entry name" value="HATPase_c"/>
    <property type="match status" value="1"/>
</dbReference>
<dbReference type="Proteomes" id="UP001157134">
    <property type="component" value="Unassembled WGS sequence"/>
</dbReference>
<dbReference type="RefSeq" id="WP_284296555.1">
    <property type="nucleotide sequence ID" value="NZ_BSSV01000002.1"/>
</dbReference>
<dbReference type="SUPFAM" id="SSF47384">
    <property type="entry name" value="Homodimeric domain of signal transducing histidine kinase"/>
    <property type="match status" value="1"/>
</dbReference>
<evidence type="ECO:0000256" key="6">
    <source>
        <dbReference type="ARBA" id="ARBA00022741"/>
    </source>
</evidence>
<keyword evidence="6" id="KW-0547">Nucleotide-binding</keyword>
<dbReference type="GO" id="GO:0016301">
    <property type="term" value="F:kinase activity"/>
    <property type="evidence" value="ECO:0007669"/>
    <property type="project" value="UniProtKB-KW"/>
</dbReference>
<dbReference type="SMART" id="SM00387">
    <property type="entry name" value="HATPase_c"/>
    <property type="match status" value="1"/>
</dbReference>
<keyword evidence="12" id="KW-1185">Reference proteome</keyword>
<dbReference type="PANTHER" id="PTHR44936:SF10">
    <property type="entry name" value="SENSOR PROTEIN RSTB"/>
    <property type="match status" value="1"/>
</dbReference>
<dbReference type="InterPro" id="IPR003661">
    <property type="entry name" value="HisK_dim/P_dom"/>
</dbReference>
<dbReference type="InterPro" id="IPR036097">
    <property type="entry name" value="HisK_dim/P_sf"/>
</dbReference>
<dbReference type="SUPFAM" id="SSF55874">
    <property type="entry name" value="ATPase domain of HSP90 chaperone/DNA topoisomerase II/histidine kinase"/>
    <property type="match status" value="1"/>
</dbReference>
<accession>A0ABQ6HBE3</accession>
<feature type="transmembrane region" description="Helical" evidence="9">
    <location>
        <begin position="27"/>
        <end position="48"/>
    </location>
</feature>
<dbReference type="Pfam" id="PF25323">
    <property type="entry name" value="6TM_PilS"/>
    <property type="match status" value="1"/>
</dbReference>
<keyword evidence="9" id="KW-1133">Transmembrane helix</keyword>
<dbReference type="PROSITE" id="PS50109">
    <property type="entry name" value="HIS_KIN"/>
    <property type="match status" value="1"/>
</dbReference>
<proteinExistence type="predicted"/>
<evidence type="ECO:0000256" key="4">
    <source>
        <dbReference type="ARBA" id="ARBA00022475"/>
    </source>
</evidence>
<feature type="transmembrane region" description="Helical" evidence="9">
    <location>
        <begin position="133"/>
        <end position="153"/>
    </location>
</feature>
<dbReference type="InterPro" id="IPR003594">
    <property type="entry name" value="HATPase_dom"/>
</dbReference>
<evidence type="ECO:0000313" key="11">
    <source>
        <dbReference type="EMBL" id="GLX84864.1"/>
    </source>
</evidence>
<evidence type="ECO:0000256" key="3">
    <source>
        <dbReference type="ARBA" id="ARBA00012438"/>
    </source>
</evidence>
<evidence type="ECO:0000256" key="1">
    <source>
        <dbReference type="ARBA" id="ARBA00000085"/>
    </source>
</evidence>
<evidence type="ECO:0000256" key="7">
    <source>
        <dbReference type="ARBA" id="ARBA00022777"/>
    </source>
</evidence>
<evidence type="ECO:0000259" key="10">
    <source>
        <dbReference type="PROSITE" id="PS50109"/>
    </source>
</evidence>
<feature type="transmembrane region" description="Helical" evidence="9">
    <location>
        <begin position="54"/>
        <end position="74"/>
    </location>
</feature>
<gene>
    <name evidence="11" type="primary">prrB</name>
    <name evidence="11" type="ORF">tloyanaT_11160</name>
</gene>
<feature type="transmembrane region" description="Helical" evidence="9">
    <location>
        <begin position="165"/>
        <end position="184"/>
    </location>
</feature>
<keyword evidence="9" id="KW-0472">Membrane</keyword>
<dbReference type="EC" id="2.7.13.3" evidence="3"/>
<reference evidence="11 12" key="1">
    <citation type="submission" date="2023-03" db="EMBL/GenBank/DDBJ databases">
        <title>Thalassotalea loyana LMG 22536T draft genome sequence.</title>
        <authorList>
            <person name="Sawabe T."/>
        </authorList>
    </citation>
    <scope>NUCLEOTIDE SEQUENCE [LARGE SCALE GENOMIC DNA]</scope>
    <source>
        <strain evidence="11 12">LMG 22536</strain>
    </source>
</reference>
<dbReference type="Gene3D" id="3.30.565.10">
    <property type="entry name" value="Histidine kinase-like ATPase, C-terminal domain"/>
    <property type="match status" value="1"/>
</dbReference>
<sequence>MFRTIGKAIFTTMLLPISAKSSTDYILLLRSASIVIQSALVIFVNLVLEYQLPWLAIFTIIFVESVFNALTYFFQKPENANSPSFVFFQLSADVIFLTALLYFSGGATNAFVSLLLIPIAIAAVVLPARLMTVIAIEAVVAYSVLLWLMPMHVMHGNMEGHFIGMWLNFLFTAIVVISVVSNMAKAINKNKLTIAKYREQQLKQEQIIALGVASAQVTHDLATPISTIQLLSDELADLANEEQSEVVSDLQTQVTRCAQKLHDFREQSQVIRRGDKYSLPIETLFERLRQSCLLTYPETTFDFQIADRVSHHEILCDSSLLPALINFVDNAVKASLANQQEKIEVCFYQQEELLLIDIVDFGGGFSEQVIDRVNHSASSITTGLGVALMLSNASIERINGEIILTNHQRQSGGAMVSISLPFAAQK</sequence>
<protein>
    <recommendedName>
        <fullName evidence="3">histidine kinase</fullName>
        <ecNumber evidence="3">2.7.13.3</ecNumber>
    </recommendedName>
</protein>
<keyword evidence="8" id="KW-0067">ATP-binding</keyword>
<keyword evidence="9" id="KW-0812">Transmembrane</keyword>
<evidence type="ECO:0000256" key="8">
    <source>
        <dbReference type="ARBA" id="ARBA00022840"/>
    </source>
</evidence>
<dbReference type="Gene3D" id="1.10.287.130">
    <property type="match status" value="1"/>
</dbReference>
<keyword evidence="7 11" id="KW-0418">Kinase</keyword>
<comment type="catalytic activity">
    <reaction evidence="1">
        <text>ATP + protein L-histidine = ADP + protein N-phospho-L-histidine.</text>
        <dbReference type="EC" id="2.7.13.3"/>
    </reaction>
</comment>
<dbReference type="InterPro" id="IPR005467">
    <property type="entry name" value="His_kinase_dom"/>
</dbReference>
<evidence type="ECO:0000313" key="12">
    <source>
        <dbReference type="Proteomes" id="UP001157134"/>
    </source>
</evidence>